<dbReference type="InterPro" id="IPR003738">
    <property type="entry name" value="SRAP"/>
</dbReference>
<dbReference type="EMBL" id="NOWI01000001">
    <property type="protein sequence ID" value="RFT47030.1"/>
    <property type="molecule type" value="Genomic_DNA"/>
</dbReference>
<dbReference type="Proteomes" id="UP000259211">
    <property type="component" value="Unassembled WGS sequence"/>
</dbReference>
<sequence>MVIIAALSRDASEQMHDRMPVFLTEKDLGEWLDPGHLDSVQTRGLATHISETRDTIAHEPRVNQLWVTPRE</sequence>
<evidence type="ECO:0000313" key="1">
    <source>
        <dbReference type="EMBL" id="RFT47030.1"/>
    </source>
</evidence>
<evidence type="ECO:0008006" key="3">
    <source>
        <dbReference type="Google" id="ProtNLM"/>
    </source>
</evidence>
<evidence type="ECO:0000313" key="2">
    <source>
        <dbReference type="Proteomes" id="UP000259211"/>
    </source>
</evidence>
<accession>A0A3E2DNT9</accession>
<name>A0A3E2DNT9_9ACTN</name>
<dbReference type="Pfam" id="PF02586">
    <property type="entry name" value="SRAP"/>
    <property type="match status" value="1"/>
</dbReference>
<dbReference type="GO" id="GO:0106300">
    <property type="term" value="P:protein-DNA covalent cross-linking repair"/>
    <property type="evidence" value="ECO:0007669"/>
    <property type="project" value="InterPro"/>
</dbReference>
<proteinExistence type="predicted"/>
<dbReference type="Gene3D" id="3.90.1680.10">
    <property type="entry name" value="SOS response associated peptidase-like"/>
    <property type="match status" value="1"/>
</dbReference>
<dbReference type="SUPFAM" id="SSF143081">
    <property type="entry name" value="BB1717-like"/>
    <property type="match status" value="1"/>
</dbReference>
<gene>
    <name evidence="1" type="ORF">CHT91_01610</name>
</gene>
<protein>
    <recommendedName>
        <fullName evidence="3">Abasic site processing protein</fullName>
    </recommendedName>
</protein>
<organism evidence="1 2">
    <name type="scientific">Cutibacterium avidum</name>
    <dbReference type="NCBI Taxonomy" id="33010"/>
    <lineage>
        <taxon>Bacteria</taxon>
        <taxon>Bacillati</taxon>
        <taxon>Actinomycetota</taxon>
        <taxon>Actinomycetes</taxon>
        <taxon>Propionibacteriales</taxon>
        <taxon>Propionibacteriaceae</taxon>
        <taxon>Cutibacterium</taxon>
    </lineage>
</organism>
<reference evidence="1 2" key="1">
    <citation type="submission" date="2017-07" db="EMBL/GenBank/DDBJ databases">
        <authorList>
            <person name="Sun Z.S."/>
            <person name="Albrecht U."/>
            <person name="Echele G."/>
            <person name="Lee C.C."/>
        </authorList>
    </citation>
    <scope>NUCLEOTIDE SEQUENCE [LARGE SCALE GENOMIC DNA]</scope>
    <source>
        <strain evidence="1 2">P16-029</strain>
    </source>
</reference>
<comment type="caution">
    <text evidence="1">The sequence shown here is derived from an EMBL/GenBank/DDBJ whole genome shotgun (WGS) entry which is preliminary data.</text>
</comment>
<dbReference type="InterPro" id="IPR036590">
    <property type="entry name" value="SRAP-like"/>
</dbReference>
<dbReference type="GO" id="GO:0003697">
    <property type="term" value="F:single-stranded DNA binding"/>
    <property type="evidence" value="ECO:0007669"/>
    <property type="project" value="InterPro"/>
</dbReference>
<dbReference type="AlphaFoldDB" id="A0A3E2DNT9"/>
<dbReference type="RefSeq" id="WP_016666499.1">
    <property type="nucleotide sequence ID" value="NZ_CABKSM010000001.1"/>
</dbReference>